<evidence type="ECO:0000313" key="2">
    <source>
        <dbReference type="Proteomes" id="UP000053286"/>
    </source>
</evidence>
<evidence type="ECO:0000313" key="1">
    <source>
        <dbReference type="EMBL" id="KFM11551.1"/>
    </source>
</evidence>
<dbReference type="AlphaFoldDB" id="A0A087RDJ7"/>
<sequence>MTKHCGHYCNRCFLGSYFYNRHINLQTGIVCCCWRCQSLCCCANRKERRRFSVMR</sequence>
<dbReference type="EMBL" id="KL226311">
    <property type="protein sequence ID" value="KFM11551.1"/>
    <property type="molecule type" value="Genomic_DNA"/>
</dbReference>
<gene>
    <name evidence="1" type="ORF">AS27_01146</name>
</gene>
<feature type="non-terminal residue" evidence="1">
    <location>
        <position position="55"/>
    </location>
</feature>
<proteinExistence type="predicted"/>
<name>A0A087RDJ7_APTFO</name>
<keyword evidence="2" id="KW-1185">Reference proteome</keyword>
<protein>
    <submittedName>
        <fullName evidence="1">Uncharacterized protein</fullName>
    </submittedName>
</protein>
<accession>A0A087RDJ7</accession>
<dbReference type="Proteomes" id="UP000053286">
    <property type="component" value="Unassembled WGS sequence"/>
</dbReference>
<reference evidence="1 2" key="1">
    <citation type="submission" date="2014-04" db="EMBL/GenBank/DDBJ databases">
        <title>Genome evolution of avian class.</title>
        <authorList>
            <person name="Zhang G."/>
            <person name="Li C."/>
        </authorList>
    </citation>
    <scope>NUCLEOTIDE SEQUENCE [LARGE SCALE GENOMIC DNA]</scope>
    <source>
        <strain evidence="1">BGI_AS27</strain>
    </source>
</reference>
<organism evidence="1 2">
    <name type="scientific">Aptenodytes forsteri</name>
    <name type="common">Emperor penguin</name>
    <dbReference type="NCBI Taxonomy" id="9233"/>
    <lineage>
        <taxon>Eukaryota</taxon>
        <taxon>Metazoa</taxon>
        <taxon>Chordata</taxon>
        <taxon>Craniata</taxon>
        <taxon>Vertebrata</taxon>
        <taxon>Euteleostomi</taxon>
        <taxon>Archelosauria</taxon>
        <taxon>Archosauria</taxon>
        <taxon>Dinosauria</taxon>
        <taxon>Saurischia</taxon>
        <taxon>Theropoda</taxon>
        <taxon>Coelurosauria</taxon>
        <taxon>Aves</taxon>
        <taxon>Neognathae</taxon>
        <taxon>Neoaves</taxon>
        <taxon>Aequornithes</taxon>
        <taxon>Sphenisciformes</taxon>
        <taxon>Spheniscidae</taxon>
        <taxon>Aptenodytes</taxon>
    </lineage>
</organism>